<evidence type="ECO:0000313" key="2">
    <source>
        <dbReference type="EMBL" id="AXK80386.1"/>
    </source>
</evidence>
<keyword evidence="2" id="KW-0378">Hydrolase</keyword>
<dbReference type="InterPro" id="IPR000073">
    <property type="entry name" value="AB_hydrolase_1"/>
</dbReference>
<dbReference type="EMBL" id="CP031417">
    <property type="protein sequence ID" value="AXK80386.1"/>
    <property type="molecule type" value="Genomic_DNA"/>
</dbReference>
<keyword evidence="3" id="KW-1185">Reference proteome</keyword>
<evidence type="ECO:0000313" key="3">
    <source>
        <dbReference type="Proteomes" id="UP000254889"/>
    </source>
</evidence>
<name>A0A345ZTY9_9HYPH</name>
<dbReference type="OrthoDB" id="5491135at2"/>
<dbReference type="Proteomes" id="UP000254889">
    <property type="component" value="Chromosome"/>
</dbReference>
<dbReference type="PRINTS" id="PR00111">
    <property type="entry name" value="ABHYDROLASE"/>
</dbReference>
<dbReference type="Pfam" id="PF12697">
    <property type="entry name" value="Abhydrolase_6"/>
    <property type="match status" value="1"/>
</dbReference>
<accession>A0A345ZTY9</accession>
<dbReference type="RefSeq" id="WP_115689984.1">
    <property type="nucleotide sequence ID" value="NZ_CP031417.1"/>
</dbReference>
<protein>
    <submittedName>
        <fullName evidence="2">Alpha/beta fold hydrolase</fullName>
    </submittedName>
</protein>
<sequence>MPLPVPLLLVPGLLCSARLYAPQVAALWPRGPVMVADHLRDADVTAIAARILAHAPPRFALAGLSMGGYIAFAMMRQAPERIVKLALLDTSARPDTPEQSAVREKFIAMAEAGRLSEVVDTLAPRLVHKSRHGDAALVRVIRDMADDTGVTAFVQQERAIITRPDSRPLLASIACATLVLVGEGDELTPPALAQEMAAGIGGSRLVVVPGSGHLSTLEQPDAVNAALGEWLDQ</sequence>
<dbReference type="InterPro" id="IPR029058">
    <property type="entry name" value="AB_hydrolase_fold"/>
</dbReference>
<feature type="domain" description="AB hydrolase-1" evidence="1">
    <location>
        <begin position="16"/>
        <end position="226"/>
    </location>
</feature>
<reference evidence="2 3" key="1">
    <citation type="submission" date="2018-07" db="EMBL/GenBank/DDBJ databases">
        <authorList>
            <person name="Quirk P.G."/>
            <person name="Krulwich T.A."/>
        </authorList>
    </citation>
    <scope>NUCLEOTIDE SEQUENCE [LARGE SCALE GENOMIC DNA]</scope>
    <source>
        <strain evidence="2 3">CC-BB4</strain>
    </source>
</reference>
<dbReference type="SUPFAM" id="SSF53474">
    <property type="entry name" value="alpha/beta-Hydrolases"/>
    <property type="match status" value="1"/>
</dbReference>
<dbReference type="Gene3D" id="3.40.50.1820">
    <property type="entry name" value="alpha/beta hydrolase"/>
    <property type="match status" value="1"/>
</dbReference>
<dbReference type="PANTHER" id="PTHR43433">
    <property type="entry name" value="HYDROLASE, ALPHA/BETA FOLD FAMILY PROTEIN"/>
    <property type="match status" value="1"/>
</dbReference>
<dbReference type="PANTHER" id="PTHR43433:SF4">
    <property type="entry name" value="NON-HEME CHLOROPEROXIDASE-RELATED"/>
    <property type="match status" value="1"/>
</dbReference>
<organism evidence="2 3">
    <name type="scientific">Pseudolabrys taiwanensis</name>
    <dbReference type="NCBI Taxonomy" id="331696"/>
    <lineage>
        <taxon>Bacteria</taxon>
        <taxon>Pseudomonadati</taxon>
        <taxon>Pseudomonadota</taxon>
        <taxon>Alphaproteobacteria</taxon>
        <taxon>Hyphomicrobiales</taxon>
        <taxon>Xanthobacteraceae</taxon>
        <taxon>Pseudolabrys</taxon>
    </lineage>
</organism>
<dbReference type="GO" id="GO:0016787">
    <property type="term" value="F:hydrolase activity"/>
    <property type="evidence" value="ECO:0007669"/>
    <property type="project" value="UniProtKB-KW"/>
</dbReference>
<proteinExistence type="predicted"/>
<evidence type="ECO:0000259" key="1">
    <source>
        <dbReference type="Pfam" id="PF12697"/>
    </source>
</evidence>
<dbReference type="InterPro" id="IPR050471">
    <property type="entry name" value="AB_hydrolase"/>
</dbReference>
<dbReference type="KEGG" id="ptaw:DW352_07570"/>
<dbReference type="AlphaFoldDB" id="A0A345ZTY9"/>
<gene>
    <name evidence="2" type="ORF">DW352_07570</name>
</gene>